<dbReference type="Proteomes" id="UP000621492">
    <property type="component" value="Unassembled WGS sequence"/>
</dbReference>
<comment type="catalytic activity">
    <reaction evidence="1">
        <text>ATP + protein L-histidine = ADP + protein N-phospho-L-histidine.</text>
        <dbReference type="EC" id="2.7.13.3"/>
    </reaction>
</comment>
<sequence>MGNVHVSALFILLLPLSVVELLDKWKTRTILSFILAIVPVFYVQQEIRAIYVLIAIYTFFTYTMGKFFHEKLVKKEEQLDAMRIMQQKLMKQINENDAYMKQSAYMFKLEERNRISQEIHDDIGHAITGALIQMEAAKRLMRGDQEKAEQLLQNAIGITQDGIESIRLTLKNLKPSIEQVGINRLKLYIDEFQARHDKRTMLTYRGNMDRITHMQWKIIQENVTEALTNSLKYAEASTLIAVDVNVLNKLIRIVVKDNGKGAAKIEKGLGIIGMEERTATLDGKIIIDGNDGFSVTTLLPIQQDEGKS</sequence>
<feature type="transmembrane region" description="Helical" evidence="9">
    <location>
        <begin position="29"/>
        <end position="44"/>
    </location>
</feature>
<comment type="caution">
    <text evidence="11">The sequence shown here is derived from an EMBL/GenBank/DDBJ whole genome shotgun (WGS) entry which is preliminary data.</text>
</comment>
<dbReference type="PANTHER" id="PTHR24421">
    <property type="entry name" value="NITRATE/NITRITE SENSOR PROTEIN NARX-RELATED"/>
    <property type="match status" value="1"/>
</dbReference>
<dbReference type="GO" id="GO:0046983">
    <property type="term" value="F:protein dimerization activity"/>
    <property type="evidence" value="ECO:0007669"/>
    <property type="project" value="InterPro"/>
</dbReference>
<feature type="domain" description="Signal transduction histidine kinase subgroup 3 dimerisation and phosphoacceptor" evidence="10">
    <location>
        <begin position="111"/>
        <end position="176"/>
    </location>
</feature>
<reference evidence="11" key="2">
    <citation type="submission" date="2020-09" db="EMBL/GenBank/DDBJ databases">
        <authorList>
            <person name="Sun Q."/>
            <person name="Zhou Y."/>
        </authorList>
    </citation>
    <scope>NUCLEOTIDE SEQUENCE</scope>
    <source>
        <strain evidence="11">CGMCC 1.15454</strain>
    </source>
</reference>
<dbReference type="InterPro" id="IPR050482">
    <property type="entry name" value="Sensor_HK_TwoCompSys"/>
</dbReference>
<evidence type="ECO:0000256" key="5">
    <source>
        <dbReference type="ARBA" id="ARBA00022741"/>
    </source>
</evidence>
<evidence type="ECO:0000313" key="12">
    <source>
        <dbReference type="Proteomes" id="UP000621492"/>
    </source>
</evidence>
<dbReference type="InterPro" id="IPR036890">
    <property type="entry name" value="HATPase_C_sf"/>
</dbReference>
<protein>
    <recommendedName>
        <fullName evidence="2">histidine kinase</fullName>
        <ecNumber evidence="2">2.7.13.3</ecNumber>
    </recommendedName>
</protein>
<feature type="transmembrane region" description="Helical" evidence="9">
    <location>
        <begin position="6"/>
        <end position="22"/>
    </location>
</feature>
<keyword evidence="4" id="KW-0808">Transferase</keyword>
<dbReference type="PANTHER" id="PTHR24421:SF10">
    <property type="entry name" value="NITRATE_NITRITE SENSOR PROTEIN NARQ"/>
    <property type="match status" value="1"/>
</dbReference>
<feature type="transmembrane region" description="Helical" evidence="9">
    <location>
        <begin position="50"/>
        <end position="68"/>
    </location>
</feature>
<evidence type="ECO:0000256" key="9">
    <source>
        <dbReference type="SAM" id="Phobius"/>
    </source>
</evidence>
<dbReference type="EMBL" id="BMJD01000011">
    <property type="protein sequence ID" value="GGB40605.1"/>
    <property type="molecule type" value="Genomic_DNA"/>
</dbReference>
<evidence type="ECO:0000256" key="2">
    <source>
        <dbReference type="ARBA" id="ARBA00012438"/>
    </source>
</evidence>
<accession>A0A9W5TXY1</accession>
<dbReference type="CDD" id="cd16917">
    <property type="entry name" value="HATPase_UhpB-NarQ-NarX-like"/>
    <property type="match status" value="1"/>
</dbReference>
<dbReference type="InterPro" id="IPR011712">
    <property type="entry name" value="Sig_transdc_His_kin_sub3_dim/P"/>
</dbReference>
<evidence type="ECO:0000313" key="11">
    <source>
        <dbReference type="EMBL" id="GGB40605.1"/>
    </source>
</evidence>
<evidence type="ECO:0000256" key="3">
    <source>
        <dbReference type="ARBA" id="ARBA00022553"/>
    </source>
</evidence>
<dbReference type="Gene3D" id="1.20.5.1930">
    <property type="match status" value="1"/>
</dbReference>
<keyword evidence="5" id="KW-0547">Nucleotide-binding</keyword>
<keyword evidence="9" id="KW-0812">Transmembrane</keyword>
<keyword evidence="3" id="KW-0597">Phosphoprotein</keyword>
<name>A0A9W5TXY1_9BACI</name>
<dbReference type="SUPFAM" id="SSF55874">
    <property type="entry name" value="ATPase domain of HSP90 chaperone/DNA topoisomerase II/histidine kinase"/>
    <property type="match status" value="1"/>
</dbReference>
<dbReference type="GO" id="GO:0005524">
    <property type="term" value="F:ATP binding"/>
    <property type="evidence" value="ECO:0007669"/>
    <property type="project" value="UniProtKB-KW"/>
</dbReference>
<dbReference type="Gene3D" id="3.30.565.10">
    <property type="entry name" value="Histidine kinase-like ATPase, C-terminal domain"/>
    <property type="match status" value="1"/>
</dbReference>
<proteinExistence type="predicted"/>
<reference evidence="11" key="1">
    <citation type="journal article" date="2014" name="Int. J. Syst. Evol. Microbiol.">
        <title>Complete genome sequence of Corynebacterium casei LMG S-19264T (=DSM 44701T), isolated from a smear-ripened cheese.</title>
        <authorList>
            <consortium name="US DOE Joint Genome Institute (JGI-PGF)"/>
            <person name="Walter F."/>
            <person name="Albersmeier A."/>
            <person name="Kalinowski J."/>
            <person name="Ruckert C."/>
        </authorList>
    </citation>
    <scope>NUCLEOTIDE SEQUENCE</scope>
    <source>
        <strain evidence="11">CGMCC 1.15454</strain>
    </source>
</reference>
<evidence type="ECO:0000256" key="6">
    <source>
        <dbReference type="ARBA" id="ARBA00022777"/>
    </source>
</evidence>
<keyword evidence="9" id="KW-1133">Transmembrane helix</keyword>
<keyword evidence="9" id="KW-0472">Membrane</keyword>
<evidence type="ECO:0000256" key="1">
    <source>
        <dbReference type="ARBA" id="ARBA00000085"/>
    </source>
</evidence>
<dbReference type="EC" id="2.7.13.3" evidence="2"/>
<keyword evidence="7" id="KW-0067">ATP-binding</keyword>
<gene>
    <name evidence="11" type="ORF">GCM10011409_17640</name>
</gene>
<dbReference type="GO" id="GO:0016020">
    <property type="term" value="C:membrane"/>
    <property type="evidence" value="ECO:0007669"/>
    <property type="project" value="InterPro"/>
</dbReference>
<keyword evidence="6 11" id="KW-0418">Kinase</keyword>
<keyword evidence="8" id="KW-0902">Two-component regulatory system</keyword>
<dbReference type="Pfam" id="PF07730">
    <property type="entry name" value="HisKA_3"/>
    <property type="match status" value="1"/>
</dbReference>
<evidence type="ECO:0000256" key="7">
    <source>
        <dbReference type="ARBA" id="ARBA00022840"/>
    </source>
</evidence>
<evidence type="ECO:0000256" key="4">
    <source>
        <dbReference type="ARBA" id="ARBA00022679"/>
    </source>
</evidence>
<organism evidence="11 12">
    <name type="scientific">Lentibacillus populi</name>
    <dbReference type="NCBI Taxonomy" id="1827502"/>
    <lineage>
        <taxon>Bacteria</taxon>
        <taxon>Bacillati</taxon>
        <taxon>Bacillota</taxon>
        <taxon>Bacilli</taxon>
        <taxon>Bacillales</taxon>
        <taxon>Bacillaceae</taxon>
        <taxon>Lentibacillus</taxon>
    </lineage>
</organism>
<evidence type="ECO:0000259" key="10">
    <source>
        <dbReference type="Pfam" id="PF07730"/>
    </source>
</evidence>
<evidence type="ECO:0000256" key="8">
    <source>
        <dbReference type="ARBA" id="ARBA00023012"/>
    </source>
</evidence>
<keyword evidence="12" id="KW-1185">Reference proteome</keyword>
<dbReference type="GO" id="GO:0000155">
    <property type="term" value="F:phosphorelay sensor kinase activity"/>
    <property type="evidence" value="ECO:0007669"/>
    <property type="project" value="InterPro"/>
</dbReference>
<dbReference type="AlphaFoldDB" id="A0A9W5TXY1"/>